<reference evidence="3 4" key="1">
    <citation type="journal article" date="2018" name="PLoS ONE">
        <title>The draft genome of Kipferlia bialata reveals reductive genome evolution in fornicate parasites.</title>
        <authorList>
            <person name="Tanifuji G."/>
            <person name="Takabayashi S."/>
            <person name="Kume K."/>
            <person name="Takagi M."/>
            <person name="Nakayama T."/>
            <person name="Kamikawa R."/>
            <person name="Inagaki Y."/>
            <person name="Hashimoto T."/>
        </authorList>
    </citation>
    <scope>NUCLEOTIDE SEQUENCE [LARGE SCALE GENOMIC DNA]</scope>
    <source>
        <strain evidence="3">NY0173</strain>
    </source>
</reference>
<organism evidence="3 4">
    <name type="scientific">Kipferlia bialata</name>
    <dbReference type="NCBI Taxonomy" id="797122"/>
    <lineage>
        <taxon>Eukaryota</taxon>
        <taxon>Metamonada</taxon>
        <taxon>Carpediemonas-like organisms</taxon>
        <taxon>Kipferlia</taxon>
    </lineage>
</organism>
<dbReference type="InterPro" id="IPR025714">
    <property type="entry name" value="Methyltranfer_dom"/>
</dbReference>
<feature type="compositionally biased region" description="Basic residues" evidence="1">
    <location>
        <begin position="231"/>
        <end position="241"/>
    </location>
</feature>
<dbReference type="EMBL" id="BDIP01000041">
    <property type="protein sequence ID" value="GIQ79680.1"/>
    <property type="molecule type" value="Genomic_DNA"/>
</dbReference>
<gene>
    <name evidence="3" type="ORF">KIPB_000357</name>
</gene>
<keyword evidence="4" id="KW-1185">Reference proteome</keyword>
<dbReference type="InterPro" id="IPR052220">
    <property type="entry name" value="METTL25"/>
</dbReference>
<dbReference type="AlphaFoldDB" id="A0A9K3GEL8"/>
<dbReference type="OrthoDB" id="5875367at2759"/>
<evidence type="ECO:0000259" key="2">
    <source>
        <dbReference type="Pfam" id="PF13679"/>
    </source>
</evidence>
<protein>
    <recommendedName>
        <fullName evidence="2">Methyltransferase domain-containing protein</fullName>
    </recommendedName>
</protein>
<proteinExistence type="predicted"/>
<feature type="domain" description="Methyltransferase" evidence="2">
    <location>
        <begin position="190"/>
        <end position="333"/>
    </location>
</feature>
<evidence type="ECO:0000313" key="4">
    <source>
        <dbReference type="Proteomes" id="UP000265618"/>
    </source>
</evidence>
<accession>A0A9K3GEL8</accession>
<feature type="region of interest" description="Disordered" evidence="1">
    <location>
        <begin position="219"/>
        <end position="250"/>
    </location>
</feature>
<feature type="compositionally biased region" description="Basic and acidic residues" evidence="1">
    <location>
        <begin position="219"/>
        <end position="230"/>
    </location>
</feature>
<dbReference type="PANTHER" id="PTHR12496:SF0">
    <property type="entry name" value="METHYLTRANSFERASE DOMAIN-CONTAINING PROTEIN"/>
    <property type="match status" value="1"/>
</dbReference>
<comment type="caution">
    <text evidence="3">The sequence shown here is derived from an EMBL/GenBank/DDBJ whole genome shotgun (WGS) entry which is preliminary data.</text>
</comment>
<sequence>MDDEQFIRLEAWIQRYGELVRTLPWIPKLLGFSPLESLADVMPPALLAEVSESGADIGVFEGIARALLTHPGFPASHPSLPVSGMPWLEGYSQQLGALCGDAPLERFYESDATPSGDAPTTPPQPPAKRGAGETAVDSGTDTSRPGAAVSPADTLLEERGAPPSGQGGRARGPSGTAKTKPSVLGVGARNGVGHLARGLSRPDRVLVAVDRDPALVDKGRRISAGEDTGKASRKVGKKRAAGKGGTRPVESTRALPALPVYPHCRHAVFTLSPANLDLSPVLSQHIQGGEKERVGLVGLHTCGDFGPCVLKAFLATQGLSHLVHIPCCYHALTSAGVPLSTPLSAMGTVPRGEAELRAFTNLGCQRYDNFLETEGAWTRLVLSRLRQHALQPLLDTMQGHLDRMGLERRLASGCKCRLPPGRASFHGYLVHVYDRVCRRVSEAGGDTPLPPLSTLVTETLRRLGVTQPTIDTNGTDTPSTDDALSCVLYDHVYTSLIHGLPMPSFLALRQTLILMAARATELCLAMDRVLYLRQAGCTVRVGEFVPVEQTSRNIALVVTKG</sequence>
<feature type="region of interest" description="Disordered" evidence="1">
    <location>
        <begin position="108"/>
        <end position="189"/>
    </location>
</feature>
<name>A0A9K3GEL8_9EUKA</name>
<dbReference type="Proteomes" id="UP000265618">
    <property type="component" value="Unassembled WGS sequence"/>
</dbReference>
<evidence type="ECO:0000313" key="3">
    <source>
        <dbReference type="EMBL" id="GIQ79680.1"/>
    </source>
</evidence>
<evidence type="ECO:0000256" key="1">
    <source>
        <dbReference type="SAM" id="MobiDB-lite"/>
    </source>
</evidence>
<dbReference type="Pfam" id="PF13679">
    <property type="entry name" value="Methyltransf_32"/>
    <property type="match status" value="1"/>
</dbReference>
<dbReference type="PANTHER" id="PTHR12496">
    <property type="entry name" value="CGI-41 METHYLTRANSFERASE"/>
    <property type="match status" value="1"/>
</dbReference>